<dbReference type="EMBL" id="JAHLQT010002534">
    <property type="protein sequence ID" value="KAG7176998.1"/>
    <property type="molecule type" value="Genomic_DNA"/>
</dbReference>
<evidence type="ECO:0000256" key="11">
    <source>
        <dbReference type="SAM" id="MobiDB-lite"/>
    </source>
</evidence>
<feature type="compositionally biased region" description="Basic and acidic residues" evidence="11">
    <location>
        <begin position="1281"/>
        <end position="1292"/>
    </location>
</feature>
<dbReference type="OrthoDB" id="6512771at2759"/>
<feature type="compositionally biased region" description="Basic and acidic residues" evidence="11">
    <location>
        <begin position="494"/>
        <end position="505"/>
    </location>
</feature>
<evidence type="ECO:0000256" key="8">
    <source>
        <dbReference type="ARBA" id="ARBA00023163"/>
    </source>
</evidence>
<evidence type="ECO:0000313" key="15">
    <source>
        <dbReference type="Proteomes" id="UP000747542"/>
    </source>
</evidence>
<protein>
    <submittedName>
        <fullName evidence="14">Shuttle craft-like</fullName>
    </submittedName>
</protein>
<evidence type="ECO:0000256" key="4">
    <source>
        <dbReference type="ARBA" id="ARBA00022737"/>
    </source>
</evidence>
<feature type="compositionally biased region" description="Basic and acidic residues" evidence="11">
    <location>
        <begin position="432"/>
        <end position="450"/>
    </location>
</feature>
<keyword evidence="8" id="KW-0804">Transcription</keyword>
<keyword evidence="6" id="KW-0862">Zinc</keyword>
<dbReference type="InterPro" id="IPR000967">
    <property type="entry name" value="Znf_NFX1"/>
</dbReference>
<feature type="domain" description="R3H" evidence="13">
    <location>
        <begin position="1174"/>
        <end position="1238"/>
    </location>
</feature>
<dbReference type="GO" id="GO:0000981">
    <property type="term" value="F:DNA-binding transcription factor activity, RNA polymerase II-specific"/>
    <property type="evidence" value="ECO:0007669"/>
    <property type="project" value="TreeGrafter"/>
</dbReference>
<dbReference type="GO" id="GO:0000977">
    <property type="term" value="F:RNA polymerase II transcription regulatory region sequence-specific DNA binding"/>
    <property type="evidence" value="ECO:0007669"/>
    <property type="project" value="TreeGrafter"/>
</dbReference>
<dbReference type="InterPro" id="IPR034076">
    <property type="entry name" value="R3H_NF-X1"/>
</dbReference>
<evidence type="ECO:0000313" key="14">
    <source>
        <dbReference type="EMBL" id="KAG7176998.1"/>
    </source>
</evidence>
<evidence type="ECO:0000259" key="12">
    <source>
        <dbReference type="PROSITE" id="PS50089"/>
    </source>
</evidence>
<keyword evidence="5 10" id="KW-0863">Zinc-finger</keyword>
<evidence type="ECO:0000256" key="2">
    <source>
        <dbReference type="ARBA" id="ARBA00007269"/>
    </source>
</evidence>
<dbReference type="GO" id="GO:0008270">
    <property type="term" value="F:zinc ion binding"/>
    <property type="evidence" value="ECO:0007669"/>
    <property type="project" value="UniProtKB-KW"/>
</dbReference>
<feature type="compositionally biased region" description="Polar residues" evidence="11">
    <location>
        <begin position="204"/>
        <end position="227"/>
    </location>
</feature>
<dbReference type="PROSITE" id="PS51061">
    <property type="entry name" value="R3H"/>
    <property type="match status" value="1"/>
</dbReference>
<feature type="compositionally biased region" description="Gly residues" evidence="11">
    <location>
        <begin position="255"/>
        <end position="273"/>
    </location>
</feature>
<keyword evidence="7" id="KW-0805">Transcription regulation</keyword>
<feature type="compositionally biased region" description="Basic and acidic residues" evidence="11">
    <location>
        <begin position="362"/>
        <end position="413"/>
    </location>
</feature>
<dbReference type="Proteomes" id="UP000747542">
    <property type="component" value="Unassembled WGS sequence"/>
</dbReference>
<dbReference type="Pfam" id="PF01422">
    <property type="entry name" value="zf-NF-X1"/>
    <property type="match status" value="7"/>
</dbReference>
<dbReference type="SMART" id="SM00393">
    <property type="entry name" value="R3H"/>
    <property type="match status" value="1"/>
</dbReference>
<keyword evidence="15" id="KW-1185">Reference proteome</keyword>
<dbReference type="InterPro" id="IPR001374">
    <property type="entry name" value="R3H_dom"/>
</dbReference>
<dbReference type="CDD" id="cd16696">
    <property type="entry name" value="RING-CH-C4HC3_NFX1"/>
    <property type="match status" value="1"/>
</dbReference>
<dbReference type="PROSITE" id="PS50089">
    <property type="entry name" value="ZF_RING_2"/>
    <property type="match status" value="1"/>
</dbReference>
<dbReference type="GO" id="GO:0005634">
    <property type="term" value="C:nucleus"/>
    <property type="evidence" value="ECO:0007669"/>
    <property type="project" value="UniProtKB-SubCell"/>
</dbReference>
<proteinExistence type="inferred from homology"/>
<dbReference type="GO" id="GO:0000122">
    <property type="term" value="P:negative regulation of transcription by RNA polymerase II"/>
    <property type="evidence" value="ECO:0007669"/>
    <property type="project" value="TreeGrafter"/>
</dbReference>
<feature type="region of interest" description="Disordered" evidence="11">
    <location>
        <begin position="133"/>
        <end position="154"/>
    </location>
</feature>
<evidence type="ECO:0000256" key="7">
    <source>
        <dbReference type="ARBA" id="ARBA00023015"/>
    </source>
</evidence>
<dbReference type="PANTHER" id="PTHR12360">
    <property type="entry name" value="NUCLEAR TRANSCRIPTION FACTOR, X-BOX BINDING 1 NFX1"/>
    <property type="match status" value="1"/>
</dbReference>
<feature type="domain" description="RING-type" evidence="12">
    <location>
        <begin position="538"/>
        <end position="585"/>
    </location>
</feature>
<accession>A0A8J5ND04</accession>
<dbReference type="InterPro" id="IPR001841">
    <property type="entry name" value="Znf_RING"/>
</dbReference>
<feature type="compositionally biased region" description="Basic and acidic residues" evidence="11">
    <location>
        <begin position="331"/>
        <end position="353"/>
    </location>
</feature>
<comment type="subcellular location">
    <subcellularLocation>
        <location evidence="1">Nucleus</location>
    </subcellularLocation>
</comment>
<dbReference type="CDD" id="cd06008">
    <property type="entry name" value="NF-X1-zinc-finger"/>
    <property type="match status" value="6"/>
</dbReference>
<evidence type="ECO:0000256" key="9">
    <source>
        <dbReference type="ARBA" id="ARBA00023242"/>
    </source>
</evidence>
<organism evidence="14 15">
    <name type="scientific">Homarus americanus</name>
    <name type="common">American lobster</name>
    <dbReference type="NCBI Taxonomy" id="6706"/>
    <lineage>
        <taxon>Eukaryota</taxon>
        <taxon>Metazoa</taxon>
        <taxon>Ecdysozoa</taxon>
        <taxon>Arthropoda</taxon>
        <taxon>Crustacea</taxon>
        <taxon>Multicrustacea</taxon>
        <taxon>Malacostraca</taxon>
        <taxon>Eumalacostraca</taxon>
        <taxon>Eucarida</taxon>
        <taxon>Decapoda</taxon>
        <taxon>Pleocyemata</taxon>
        <taxon>Astacidea</taxon>
        <taxon>Nephropoidea</taxon>
        <taxon>Nephropidae</taxon>
        <taxon>Homarus</taxon>
    </lineage>
</organism>
<feature type="region of interest" description="Disordered" evidence="11">
    <location>
        <begin position="1270"/>
        <end position="1308"/>
    </location>
</feature>
<evidence type="ECO:0000256" key="6">
    <source>
        <dbReference type="ARBA" id="ARBA00022833"/>
    </source>
</evidence>
<evidence type="ECO:0000259" key="13">
    <source>
        <dbReference type="PROSITE" id="PS51061"/>
    </source>
</evidence>
<keyword evidence="3" id="KW-0479">Metal-binding</keyword>
<comment type="caution">
    <text evidence="14">The sequence shown here is derived from an EMBL/GenBank/DDBJ whole genome shotgun (WGS) entry which is preliminary data.</text>
</comment>
<sequence length="1308" mass="146341">MAEGSGGRHPRRGVGYYNLSYPPPLVPYPPVPMATYQGPPQEMYMPSFQRGMQYTQYQDNTPYPGNSHFSAGARYEANTHYHGNNQYQGNVPFQDRTNMQYQSNCVMPSNTTTHVPFDNNYSNFNANHTPMSPSAEYCSEGSRQYSPGEQSSRHGFSVDASVNYLTVNPEQIGSSRAEVNGASVNGPTEEKAANVERDVEKIPRSSTNYFSNSAPVEDNSTSNNANENFVHGFYGDKVGQGNSSDGGVKSKGSTRGRGGQGRRGSRRGYGGDKSGQVYSNTQNSSNNYGRYDSRANNADERRRDRDTALVETAAFMKNLSIMKGGTGNVNPKEDNINNERRSRGGWGRQDRGGARGGGSRRQQRDYFGEEKQGKEWMNRQVRTDDEKGHSEVHNRYLEQNDIYDKPQRNDRSSNRGRGKWRNYGQDGGRTFENNERSWETNKVHDPDEGKAVNFRQTASVKPTRGGGRGRQDKRLWGNSDSSSSPSSDPGSRNAKKENQSAKEDSSTSSCSPVTGGNEDEETQRDRLMEQLMKGAYECMVCCDRIKQQHAIWSCVNCYNCFHLGCIKKWAKSSTGDTGWRCPACQGSTPKVPNAYRCFCAKMREPEWNRRDMAHSCGEICGRNRKIEWCKHKCNILCHPGPCPPCSAFIKRLCPCGAETREVKCSVTEPFICDGVCGKLLNCEGHTCEKSCHKGQCVDCEHQIQQRCHCGKESREVSCTKETFSITEYGCEEKCRRLLECGNHYCEVLCHPGDCQPCKRAVNTITRCPCGKVPLEKLYERDGAIQRKSCTDLIPTCSQPCQRILKCGVPGSYHECQALCHEGPCPSCPLETPVKCRCGAMDRNVLCSELTAKADEVTCKKPCKKMRHCSRHKCATRCCIDVDHLCTLVCGRMLSCGLHKCEEPCHRGNCPRCWQTSFEELTCHCGASVIYPPVPCGTKPPACENPCRRSQNCPHEASHLCHPDEPCPPCTMLVDKQCFGNHKLMRRTLCYLTAVSCGGVCGFPLPCGLHKCQRVCHERPCVPEGTLCIQKCLKPRDTCGHPCANPCHSGLCPDTSCKEMVKISCECGHRKATLQCSDNDREYRTLATSLLASQMQNMNNGCSVDLSDIFTATARPDKLKRLPCNEECQTAERNRRLALALQIENPEAREKLGHSNILYSDFMKDEARKDPNLAKMVHDALTDLVLKAKESKQKSCIHSFAPMNREKRQFVHEYCEHFGCQSQSYDEEPKKNIVATAVRGMCYLPPVSVLTLTLREQGQRKVPAPVWTLKPTVSDNRQGMQKLEKSNTKKESESTANKPPPIDYFDFDE</sequence>
<feature type="region of interest" description="Disordered" evidence="11">
    <location>
        <begin position="175"/>
        <end position="523"/>
    </location>
</feature>
<dbReference type="PANTHER" id="PTHR12360:SF12">
    <property type="entry name" value="TRANSCRIPTIONAL REPRESSOR NF-X1"/>
    <property type="match status" value="1"/>
</dbReference>
<feature type="compositionally biased region" description="Polar residues" evidence="11">
    <location>
        <begin position="141"/>
        <end position="154"/>
    </location>
</feature>
<dbReference type="CDD" id="cd02643">
    <property type="entry name" value="R3H_NF-X1"/>
    <property type="match status" value="1"/>
</dbReference>
<feature type="compositionally biased region" description="Polar residues" evidence="11">
    <location>
        <begin position="276"/>
        <end position="288"/>
    </location>
</feature>
<feature type="compositionally biased region" description="Basic and acidic residues" evidence="11">
    <location>
        <begin position="291"/>
        <end position="308"/>
    </location>
</feature>
<evidence type="ECO:0000256" key="10">
    <source>
        <dbReference type="PROSITE-ProRule" id="PRU00175"/>
    </source>
</evidence>
<dbReference type="InterPro" id="IPR034078">
    <property type="entry name" value="NFX1_fam"/>
</dbReference>
<keyword evidence="9" id="KW-0539">Nucleus</keyword>
<keyword evidence="4" id="KW-0677">Repeat</keyword>
<evidence type="ECO:0000256" key="5">
    <source>
        <dbReference type="ARBA" id="ARBA00022771"/>
    </source>
</evidence>
<gene>
    <name evidence="14" type="primary">stc-L</name>
    <name evidence="14" type="ORF">Hamer_G000216</name>
</gene>
<reference evidence="14" key="1">
    <citation type="journal article" date="2021" name="Sci. Adv.">
        <title>The American lobster genome reveals insights on longevity, neural, and immune adaptations.</title>
        <authorList>
            <person name="Polinski J.M."/>
            <person name="Zimin A.V."/>
            <person name="Clark K.F."/>
            <person name="Kohn A.B."/>
            <person name="Sadowski N."/>
            <person name="Timp W."/>
            <person name="Ptitsyn A."/>
            <person name="Khanna P."/>
            <person name="Romanova D.Y."/>
            <person name="Williams P."/>
            <person name="Greenwood S.J."/>
            <person name="Moroz L.L."/>
            <person name="Walt D.R."/>
            <person name="Bodnar A.G."/>
        </authorList>
    </citation>
    <scope>NUCLEOTIDE SEQUENCE</scope>
    <source>
        <strain evidence="14">GMGI-L3</strain>
    </source>
</reference>
<dbReference type="Pfam" id="PF01424">
    <property type="entry name" value="R3H"/>
    <property type="match status" value="1"/>
</dbReference>
<evidence type="ECO:0000256" key="1">
    <source>
        <dbReference type="ARBA" id="ARBA00004123"/>
    </source>
</evidence>
<evidence type="ECO:0000256" key="3">
    <source>
        <dbReference type="ARBA" id="ARBA00022723"/>
    </source>
</evidence>
<feature type="compositionally biased region" description="Basic and acidic residues" evidence="11">
    <location>
        <begin position="188"/>
        <end position="203"/>
    </location>
</feature>
<name>A0A8J5ND04_HOMAM</name>
<dbReference type="SMART" id="SM00438">
    <property type="entry name" value="ZnF_NFX"/>
    <property type="match status" value="9"/>
</dbReference>
<feature type="compositionally biased region" description="Low complexity" evidence="11">
    <location>
        <begin position="479"/>
        <end position="491"/>
    </location>
</feature>
<comment type="similarity">
    <text evidence="2">Belongs to the NFX1 family.</text>
</comment>